<dbReference type="RefSeq" id="WP_256551176.1">
    <property type="nucleotide sequence ID" value="NZ_CP101751.1"/>
</dbReference>
<dbReference type="Proteomes" id="UP001059844">
    <property type="component" value="Chromosome"/>
</dbReference>
<keyword evidence="2" id="KW-1185">Reference proteome</keyword>
<evidence type="ECO:0000313" key="2">
    <source>
        <dbReference type="Proteomes" id="UP001059844"/>
    </source>
</evidence>
<accession>A0ABY5IRJ0</accession>
<gene>
    <name evidence="1" type="ORF">NOX80_17895</name>
</gene>
<reference evidence="1" key="1">
    <citation type="submission" date="2022-07" db="EMBL/GenBank/DDBJ databases">
        <title>Isolation, identification, and degradation of a PFOSA degrading strain from sewage treatment plant.</title>
        <authorList>
            <person name="Zhang L."/>
            <person name="Huo Y."/>
        </authorList>
    </citation>
    <scope>NUCLEOTIDE SEQUENCE</scope>
    <source>
        <strain evidence="1">C1</strain>
    </source>
</reference>
<protein>
    <submittedName>
        <fullName evidence="1">FemAB family protein</fullName>
    </submittedName>
</protein>
<organism evidence="1 2">
    <name type="scientific">Flavobacterium cerinum</name>
    <dbReference type="NCBI Taxonomy" id="2502784"/>
    <lineage>
        <taxon>Bacteria</taxon>
        <taxon>Pseudomonadati</taxon>
        <taxon>Bacteroidota</taxon>
        <taxon>Flavobacteriia</taxon>
        <taxon>Flavobacteriales</taxon>
        <taxon>Flavobacteriaceae</taxon>
        <taxon>Flavobacterium</taxon>
    </lineage>
</organism>
<dbReference type="InterPro" id="IPR016181">
    <property type="entry name" value="Acyl_CoA_acyltransferase"/>
</dbReference>
<proteinExistence type="predicted"/>
<dbReference type="SUPFAM" id="SSF55729">
    <property type="entry name" value="Acyl-CoA N-acyltransferases (Nat)"/>
    <property type="match status" value="1"/>
</dbReference>
<sequence>MEYHKDRFEDYSLLVFENDNLVAIVPANRKANELHSHGGLTYGGLLLNENRGGAFSDRLFSELIGYLKTTELVRFVIKFRPSFYTAGEFREWHNFLIRNGATLFRSDMSLAIDYQKPLQIAKSKLKRYRKPENEELDIRNEQDLSTFWTKVLEPRLAERYDAKPVHTLEEITLLQQRFPENIQQYSVYKENEILAGITLFMDKNVVKSQYGATTTDGESLRALDFLFITLILKFKEEGKYFFDMGTVSLNEGKEYNPGLLKQKEELGCEIFTQDFYSLPL</sequence>
<name>A0ABY5IRJ0_9FLAO</name>
<dbReference type="EMBL" id="CP101751">
    <property type="protein sequence ID" value="UUC45481.1"/>
    <property type="molecule type" value="Genomic_DNA"/>
</dbReference>
<evidence type="ECO:0000313" key="1">
    <source>
        <dbReference type="EMBL" id="UUC45481.1"/>
    </source>
</evidence>
<dbReference type="Gene3D" id="3.40.630.30">
    <property type="match status" value="1"/>
</dbReference>